<keyword evidence="2" id="KW-0964">Secreted</keyword>
<keyword evidence="3" id="KW-0732">Signal</keyword>
<dbReference type="Gene3D" id="2.60.40.10">
    <property type="entry name" value="Immunoglobulins"/>
    <property type="match status" value="4"/>
</dbReference>
<reference evidence="5" key="1">
    <citation type="submission" date="2022-05" db="EMBL/GenBank/DDBJ databases">
        <title>An RpoN-dependent PEP-CTERM gene is involved in floc formation of an Aquincola tertiaricarbonis strain.</title>
        <authorList>
            <person name="Qiu D."/>
            <person name="Xia M."/>
        </authorList>
    </citation>
    <scope>NUCLEOTIDE SEQUENCE</scope>
    <source>
        <strain evidence="5">RN12</strain>
    </source>
</reference>
<dbReference type="InterPro" id="IPR008979">
    <property type="entry name" value="Galactose-bd-like_sf"/>
</dbReference>
<feature type="domain" description="SD-repeat containing protein B" evidence="4">
    <location>
        <begin position="348"/>
        <end position="464"/>
    </location>
</feature>
<dbReference type="EMBL" id="CP097636">
    <property type="protein sequence ID" value="URI09624.1"/>
    <property type="molecule type" value="Genomic_DNA"/>
</dbReference>
<evidence type="ECO:0000256" key="3">
    <source>
        <dbReference type="ARBA" id="ARBA00022729"/>
    </source>
</evidence>
<proteinExistence type="predicted"/>
<dbReference type="SUPFAM" id="SSF49785">
    <property type="entry name" value="Galactose-binding domain-like"/>
    <property type="match status" value="2"/>
</dbReference>
<dbReference type="SUPFAM" id="SSF117074">
    <property type="entry name" value="Hypothetical protein PA1324"/>
    <property type="match status" value="4"/>
</dbReference>
<name>A0ABY4SAY1_AQUTE</name>
<dbReference type="Gene3D" id="2.60.120.260">
    <property type="entry name" value="Galactose-binding domain-like"/>
    <property type="match status" value="2"/>
</dbReference>
<comment type="subcellular location">
    <subcellularLocation>
        <location evidence="1">Secreted</location>
    </subcellularLocation>
</comment>
<dbReference type="PANTHER" id="PTHR23303">
    <property type="entry name" value="CARBOXYPEPTIDASE REGULATORY REGION-CONTAINING"/>
    <property type="match status" value="1"/>
</dbReference>
<dbReference type="InterPro" id="IPR033764">
    <property type="entry name" value="Sdr_B"/>
</dbReference>
<dbReference type="Pfam" id="PF17210">
    <property type="entry name" value="SdrD_B"/>
    <property type="match status" value="4"/>
</dbReference>
<accession>A0ABY4SAY1</accession>
<organism evidence="5 6">
    <name type="scientific">Aquincola tertiaricarbonis</name>
    <dbReference type="NCBI Taxonomy" id="391953"/>
    <lineage>
        <taxon>Bacteria</taxon>
        <taxon>Pseudomonadati</taxon>
        <taxon>Pseudomonadota</taxon>
        <taxon>Betaproteobacteria</taxon>
        <taxon>Burkholderiales</taxon>
        <taxon>Sphaerotilaceae</taxon>
        <taxon>Aquincola</taxon>
    </lineage>
</organism>
<evidence type="ECO:0000259" key="4">
    <source>
        <dbReference type="Pfam" id="PF17210"/>
    </source>
</evidence>
<evidence type="ECO:0000256" key="1">
    <source>
        <dbReference type="ARBA" id="ARBA00004613"/>
    </source>
</evidence>
<feature type="domain" description="SD-repeat containing protein B" evidence="4">
    <location>
        <begin position="632"/>
        <end position="747"/>
    </location>
</feature>
<gene>
    <name evidence="5" type="ORF">MW290_29170</name>
</gene>
<sequence length="1427" mass="146523">MAVLTYSTVVNVYEDTNQDFDIAALLQQAGYTANGALTIQSLLVSDGNGGYVPAPTALFSQVDGDTVRVSAAAVPNYFGSFDTLSLVFSTGSDVITLSLKVIIDPVNDAPSGADSTVSLTDGAAYVLKESDFGFSDVDGNNFKSVVFGAQPATGQALYNGVPITPGTEVSVADIRAGLVTFQPAQGATGTVGLSFQVRDDGGLVGTGAADLDPTPNVLSFQLPALASMGDRVWLDSNGNGLQDSSEAGFSGVTVKLLNASGAVVATTTTDAAGNYLFQGLLPGQYKVQVVTPDGYKFTTADAGTNDAIDSDVVWNGTGTNTGTSALVTLAAGENNTSVDAGLKVCLVKVGDTIWWDANGNGVQDTGERGVAGVSIKLTSAGSDGVFGTADDSVRTTTTDANGKYAFDDVAWGKYKLTLDTPDGFAVTKADAGTNDAVDSDFRAVTTTTSVNLITNGSFENLDCGVPVGWCGLGDIIEAGKASTYGVTGATGSTVVELDARYTFSLLGGTGLYQDVKTTAGQSYQLSVDVAARAGTKLSTNTVEVWWNNTRIATIDPTSTTLKTYSFSVTGTGANDRLSFREQCGDDDSVGGIIDNVKLIGTTSSTVYEAGFQVASCDDNLTLDGGLVVTKPATLGNKVWFDQDGNGLQDDCEPGAAGVTVRLLDAAGAVVATTVTDSTGGYLFTGLPPGQYAVQVVAPAGQMFTSANIGSNDGIDSDVVWTGNGNTATSGLVTLAVGETNLTVDAGLKPIVASIGDRVWSDTNGNGLQDAGEGGVAGVSVKLIGAGVDGLFNTADDTSRVTVTDANGKYLFDNVGVGTYKVAIALPSGYLLSAADVGSNDAIDSDFRAVSSYTAGPNLVTNGSFEDVAGCVTGWSTLSGYNVQAATGLTWGVTGVSGDLAVQLDSEYNWGKGSGIYQDVVTEKGQTYQLSVDLASRAGTSIDTNTVEVWWNGSRIASIDPATTKLTTYTFTVTGTGGADRLTFREQAGDDDGVGGIIDNVRLTTMPWAYETAAFQVTSATDNLTIDAGLTPHSVISLVGASAIYEGCSAGYQLTLDHALTVDTKVFVSFTNGTATMETNPGAYVPWNMPSTIINDYSARDANGNYVTQSGGGFYVTIKAGQVTSDTFTIDAWQEYPNSKPNVGLAEAPWETLQIKLSGGNSLTEFAETSKTVSIGDTTTYNTYSPIVLDLDGNGIQTKALIDAGGTFDLLGTGQAVKSGWISGGDGFLAVDANHNGRIDDISELFGSAERGVGFAKLASFDSNGDGVVDANDARFSELSIWQDANGNHQTDAGELHTLAELGIASLNTAYTDLDLNQLGNLLGEASTATRADGSSIDMVDVYFNVYADEAAAAKAALPALDGLLSQDDALLHHAFAGGAPAAAGGCAGCPAPANDATALHADASAELMRQLIANMKNADHSALAAAA</sequence>
<evidence type="ECO:0000256" key="2">
    <source>
        <dbReference type="ARBA" id="ARBA00022525"/>
    </source>
</evidence>
<keyword evidence="6" id="KW-1185">Reference proteome</keyword>
<evidence type="ECO:0000313" key="6">
    <source>
        <dbReference type="Proteomes" id="UP001056201"/>
    </source>
</evidence>
<feature type="domain" description="SD-repeat containing protein B" evidence="4">
    <location>
        <begin position="752"/>
        <end position="858"/>
    </location>
</feature>
<dbReference type="Proteomes" id="UP001056201">
    <property type="component" value="Chromosome 2"/>
</dbReference>
<dbReference type="PANTHER" id="PTHR23303:SF15">
    <property type="entry name" value="COLOSSIN-A"/>
    <property type="match status" value="1"/>
</dbReference>
<dbReference type="InterPro" id="IPR051417">
    <property type="entry name" value="SDr/BOS_complex"/>
</dbReference>
<feature type="domain" description="SD-repeat containing protein B" evidence="4">
    <location>
        <begin position="226"/>
        <end position="342"/>
    </location>
</feature>
<dbReference type="RefSeq" id="WP_250197848.1">
    <property type="nucleotide sequence ID" value="NZ_CP097636.1"/>
</dbReference>
<evidence type="ECO:0000313" key="5">
    <source>
        <dbReference type="EMBL" id="URI09624.1"/>
    </source>
</evidence>
<protein>
    <submittedName>
        <fullName evidence="5">Carboxypeptidase regulatory-like domain-containing protein</fullName>
    </submittedName>
</protein>
<dbReference type="InterPro" id="IPR013783">
    <property type="entry name" value="Ig-like_fold"/>
</dbReference>